<protein>
    <submittedName>
        <fullName evidence="1">Ty3/gypsy retrotransposon protein</fullName>
    </submittedName>
</protein>
<accession>A0ACC1XUA8</accession>
<dbReference type="EMBL" id="CM051400">
    <property type="protein sequence ID" value="KAJ4715015.1"/>
    <property type="molecule type" value="Genomic_DNA"/>
</dbReference>
<comment type="caution">
    <text evidence="1">The sequence shown here is derived from an EMBL/GenBank/DDBJ whole genome shotgun (WGS) entry which is preliminary data.</text>
</comment>
<gene>
    <name evidence="1" type="ORF">OWV82_013418</name>
</gene>
<evidence type="ECO:0000313" key="2">
    <source>
        <dbReference type="Proteomes" id="UP001164539"/>
    </source>
</evidence>
<keyword evidence="2" id="KW-1185">Reference proteome</keyword>
<name>A0ACC1XUA8_MELAZ</name>
<sequence length="1580" mass="181642">MAARDAEASNVIEFVPEERGRAQGSKKASKERALSKEMVSSFEARLAKVELSLGDVHERLDTLDYQVSERENSNDVASEIEGKLRETLNTYLTSMRQAMDEFKELVVAQVNTLKAEVGEVRQDLTLCKSAIASGVATPSMPRVRVPDPPRFGGKRDAKEIENFLWMMERHFDATQLHDDELRIGTATLYLDGDAALWWRRRHTEIERGLCRIDTWETFKVDFKKQFYPENVEEMAMRKLRGLKQRGTIKDYVREYNSLMLEISDMPEKSRLLFFLDGLQPWAEQELKRRNVQDLASAIAAAESLIEFSRSESSKQDRNKRPSKGGHDKGGGDKPHKSEAQHYTGKPPKDGEKRDNHKGQHDRQHDKRRWQCYLCGGDHNTKVCPQRSKLNAIISAYERSQAEEAKIGSMRVLNAIKAKEVPMGEATKATTKLDPGKTLKYVDACINGVSFKAFIDCGANQCLIAETLATKLGLAHTKEPGWVKVVDQPARPIRGVARNVPIKIGSWQGKVDLNVMPLSDFQLVLGDEFIDRMLPFTFTNDGCMEFNDAGKLHKVPIERIHVGTKVLSALQVSKGVKRGEETYLTMVKEDGISPSSHNIPKEVQSILQQFSDVMPPELPKKLPPRREVDHAIELEPGAKPPAMGAYRMAPPELEELRRQLRELLDAGFVRPSKAPFGAPVLFQRKHDGSLRMCIDYRALNKLDLRSGYWQVRIAEGDEPKTTCVTRYGSYEFLVMPFGLTNAPATFCTLMNKIFHPFLDKFVVVYLDDIVVYSESFKEHVEHLRRVFQVLRENELYVKREKCSFAQEEVMFLGHKISGGRIYMDTAKVRAIQEWKPPTSVTELRSFLGLVNYYRRFIQGYSKRATPLTNLLKKKEVWEWTATCQDSFDDLKQAITEEPVLALPDYSKPFEVHTDASDYAIGGVLMQDGHPIAYESRKLNDTERRYPVHDKEMTAIIHCLRVWRHYLLGGRFVIKTDNVATSYFQNQKKLSPKQARWQDFLAEFDYVMEYKPGRANVVADALSRKAEFASMSRPECDILERVKEGLNHDAFAKSLMELAQEGKTRRFWTQDGVLYTIGNRLYIPKWGNLRRELMKECHDSKWAGHPRIHRTMALLEDAYYWPRMRDDVEAYMKTCLVCQQDKVEQKQPASLLQPLPVPEHPWECITMDFISALPKSEGCGSIIVVVDKLSKYGTFIAAPRDCTAEEAARLFFKHVVKYWGLPRNIISDRDPRFTGKFWRELFKLMGSDLHFSTSFHPQTDGQTERVNALLELYLRHFVSANQRDWAKLLDVAQFSYNLQRSEATQYSPFELVTGRQPHTPQALVKGYTGPNPSAYKWAKGWQEQLDIAKTYLDKASKKMKKWADKDRRHLEFQTGDLVMIKLPPQQFKAYRSVHKGLVRKYEGPYPILKKVGKVSYQVELPPKLKIHPVFHVSSLKPYFSDAEDPKRGETQRAPPATVTSFDREVDELLADRVIRRRGVPNYLEYLVKWKHLPDSEASWEKEEDLWQFRDSIERYKGGLTRTSRTSVGENLLKNIWLQVKRPKLSDRYRKPKKKVVQPLLDHIPSSCFNNNLRILVSDSAHP</sequence>
<proteinExistence type="predicted"/>
<evidence type="ECO:0000313" key="1">
    <source>
        <dbReference type="EMBL" id="KAJ4715015.1"/>
    </source>
</evidence>
<organism evidence="1 2">
    <name type="scientific">Melia azedarach</name>
    <name type="common">Chinaberry tree</name>
    <dbReference type="NCBI Taxonomy" id="155640"/>
    <lineage>
        <taxon>Eukaryota</taxon>
        <taxon>Viridiplantae</taxon>
        <taxon>Streptophyta</taxon>
        <taxon>Embryophyta</taxon>
        <taxon>Tracheophyta</taxon>
        <taxon>Spermatophyta</taxon>
        <taxon>Magnoliopsida</taxon>
        <taxon>eudicotyledons</taxon>
        <taxon>Gunneridae</taxon>
        <taxon>Pentapetalae</taxon>
        <taxon>rosids</taxon>
        <taxon>malvids</taxon>
        <taxon>Sapindales</taxon>
        <taxon>Meliaceae</taxon>
        <taxon>Melia</taxon>
    </lineage>
</organism>
<reference evidence="1 2" key="1">
    <citation type="journal article" date="2023" name="Science">
        <title>Complex scaffold remodeling in plant triterpene biosynthesis.</title>
        <authorList>
            <person name="De La Pena R."/>
            <person name="Hodgson H."/>
            <person name="Liu J.C."/>
            <person name="Stephenson M.J."/>
            <person name="Martin A.C."/>
            <person name="Owen C."/>
            <person name="Harkess A."/>
            <person name="Leebens-Mack J."/>
            <person name="Jimenez L.E."/>
            <person name="Osbourn A."/>
            <person name="Sattely E.S."/>
        </authorList>
    </citation>
    <scope>NUCLEOTIDE SEQUENCE [LARGE SCALE GENOMIC DNA]</scope>
    <source>
        <strain evidence="2">cv. JPN11</strain>
        <tissue evidence="1">Leaf</tissue>
    </source>
</reference>
<dbReference type="Proteomes" id="UP001164539">
    <property type="component" value="Chromosome 7"/>
</dbReference>